<protein>
    <submittedName>
        <fullName evidence="1">Uncharacterized protein</fullName>
    </submittedName>
</protein>
<accession>X0WNF2</accession>
<name>X0WNF2_9ZZZZ</name>
<proteinExistence type="predicted"/>
<evidence type="ECO:0000313" key="1">
    <source>
        <dbReference type="EMBL" id="GAG14236.1"/>
    </source>
</evidence>
<reference evidence="1" key="1">
    <citation type="journal article" date="2014" name="Front. Microbiol.">
        <title>High frequency of phylogenetically diverse reductive dehalogenase-homologous genes in deep subseafloor sedimentary metagenomes.</title>
        <authorList>
            <person name="Kawai M."/>
            <person name="Futagami T."/>
            <person name="Toyoda A."/>
            <person name="Takaki Y."/>
            <person name="Nishi S."/>
            <person name="Hori S."/>
            <person name="Arai W."/>
            <person name="Tsubouchi T."/>
            <person name="Morono Y."/>
            <person name="Uchiyama I."/>
            <person name="Ito T."/>
            <person name="Fujiyama A."/>
            <person name="Inagaki F."/>
            <person name="Takami H."/>
        </authorList>
    </citation>
    <scope>NUCLEOTIDE SEQUENCE</scope>
    <source>
        <strain evidence="1">Expedition CK06-06</strain>
    </source>
</reference>
<sequence>MLKALTTQEEFTALSETEQGHYVKRDSDDLYLLDVGSVDGVELDNVTGLKNTVATLRSEKRG</sequence>
<dbReference type="AlphaFoldDB" id="X0WNF2"/>
<organism evidence="1">
    <name type="scientific">marine sediment metagenome</name>
    <dbReference type="NCBI Taxonomy" id="412755"/>
    <lineage>
        <taxon>unclassified sequences</taxon>
        <taxon>metagenomes</taxon>
        <taxon>ecological metagenomes</taxon>
    </lineage>
</organism>
<feature type="non-terminal residue" evidence="1">
    <location>
        <position position="62"/>
    </location>
</feature>
<comment type="caution">
    <text evidence="1">The sequence shown here is derived from an EMBL/GenBank/DDBJ whole genome shotgun (WGS) entry which is preliminary data.</text>
</comment>
<dbReference type="EMBL" id="BARS01038859">
    <property type="protein sequence ID" value="GAG14236.1"/>
    <property type="molecule type" value="Genomic_DNA"/>
</dbReference>
<gene>
    <name evidence="1" type="ORF">S01H1_59422</name>
</gene>